<reference evidence="12 13" key="1">
    <citation type="submission" date="2017-07" db="EMBL/GenBank/DDBJ databases">
        <authorList>
            <person name="Sun Z.S."/>
            <person name="Albrecht U."/>
            <person name="Echele G."/>
            <person name="Lee C.C."/>
        </authorList>
    </citation>
    <scope>NUCLEOTIDE SEQUENCE [LARGE SCALE GENOMIC DNA]</scope>
    <source>
        <strain evidence="13">type strain: KCTC 22618</strain>
    </source>
</reference>
<accession>A0A238UAU5</accession>
<dbReference type="GO" id="GO:0006281">
    <property type="term" value="P:DNA repair"/>
    <property type="evidence" value="ECO:0007669"/>
    <property type="project" value="UniProtKB-KW"/>
</dbReference>
<organism evidence="12 13">
    <name type="scientific">Tenacibaculum jejuense</name>
    <dbReference type="NCBI Taxonomy" id="584609"/>
    <lineage>
        <taxon>Bacteria</taxon>
        <taxon>Pseudomonadati</taxon>
        <taxon>Bacteroidota</taxon>
        <taxon>Flavobacteriia</taxon>
        <taxon>Flavobacteriales</taxon>
        <taxon>Flavobacteriaceae</taxon>
        <taxon>Tenacibaculum</taxon>
    </lineage>
</organism>
<keyword evidence="6" id="KW-0067">ATP-binding</keyword>
<dbReference type="RefSeq" id="WP_095071382.1">
    <property type="nucleotide sequence ID" value="NZ_LT899436.1"/>
</dbReference>
<dbReference type="GO" id="GO:0005524">
    <property type="term" value="F:ATP binding"/>
    <property type="evidence" value="ECO:0007669"/>
    <property type="project" value="UniProtKB-KW"/>
</dbReference>
<name>A0A238UAU5_9FLAO</name>
<dbReference type="Proteomes" id="UP000215214">
    <property type="component" value="Chromosome TJEJU"/>
</dbReference>
<dbReference type="NCBIfam" id="TIGR00634">
    <property type="entry name" value="recN"/>
    <property type="match status" value="1"/>
</dbReference>
<dbReference type="InterPro" id="IPR003395">
    <property type="entry name" value="RecF/RecN/SMC_N"/>
</dbReference>
<evidence type="ECO:0000256" key="9">
    <source>
        <dbReference type="PIRNR" id="PIRNR003128"/>
    </source>
</evidence>
<dbReference type="PANTHER" id="PTHR11059">
    <property type="entry name" value="DNA REPAIR PROTEIN RECN"/>
    <property type="match status" value="1"/>
</dbReference>
<evidence type="ECO:0000256" key="1">
    <source>
        <dbReference type="ARBA" id="ARBA00003618"/>
    </source>
</evidence>
<evidence type="ECO:0000313" key="12">
    <source>
        <dbReference type="EMBL" id="SNR15540.1"/>
    </source>
</evidence>
<evidence type="ECO:0000256" key="7">
    <source>
        <dbReference type="ARBA" id="ARBA00023204"/>
    </source>
</evidence>
<dbReference type="SUPFAM" id="SSF52540">
    <property type="entry name" value="P-loop containing nucleoside triphosphate hydrolases"/>
    <property type="match status" value="2"/>
</dbReference>
<dbReference type="EMBL" id="LT899436">
    <property type="protein sequence ID" value="SNR15540.1"/>
    <property type="molecule type" value="Genomic_DNA"/>
</dbReference>
<keyword evidence="4" id="KW-0547">Nucleotide-binding</keyword>
<proteinExistence type="inferred from homology"/>
<dbReference type="AlphaFoldDB" id="A0A238UAU5"/>
<dbReference type="InterPro" id="IPR004604">
    <property type="entry name" value="DNA_recomb/repair_RecN"/>
</dbReference>
<evidence type="ECO:0000256" key="10">
    <source>
        <dbReference type="SAM" id="Coils"/>
    </source>
</evidence>
<feature type="coiled-coil region" evidence="10">
    <location>
        <begin position="162"/>
        <end position="219"/>
    </location>
</feature>
<gene>
    <name evidence="12" type="primary">recN</name>
    <name evidence="12" type="ORF">TJEJU_1831</name>
</gene>
<sequence>MLAKLFIQNYALIDKLSIDFTEGLSIITGETGSGKSILLGALGLVLGNRADLSSLKNNDTKCIIEAEFNLAAYKLERFFSKNDLDYEENTIIRREILPSGKSRAFVNDTPVNLSNLSQLKSKLIDIHSQHQTLQLSDVDFQFSILDALAKNDKKIASYKRGLKQYNVLVSELKKLKENQQQEQQQYEYNLHLFKELEEADFKSNEQDELEKKLDVLNNVEDIKVSLSEAIQITTGEEFGVQNLLNSLENSIQKISGFSKEYETLHQRITSVKIEIDDIVTEIENSNEIVEFNPVELETINDRLQLLYSLQKKHQVATIDELLVIYEGLAEKVNSVENASEIITNKQKEIDEVAEKLDSVAKLITEAREKAIPKLKKELEFLLSELGMPNATFSIAVQPTEKYQSNGKDELQFLFSANKGGNYGELKKVASGGELSRIMLSVKKILSQNTKLPTIIFDEIDTGVSGEVSNKIADIMQKMGNYMQVIAITHLPQIASKGISHFKVYKEEVDGITSSNLKQLTKEERIVEIAEMLSGKDISDSALIHAKELLN</sequence>
<keyword evidence="13" id="KW-1185">Reference proteome</keyword>
<dbReference type="CDD" id="cd03241">
    <property type="entry name" value="ABC_RecN"/>
    <property type="match status" value="1"/>
</dbReference>
<evidence type="ECO:0000256" key="2">
    <source>
        <dbReference type="ARBA" id="ARBA00009441"/>
    </source>
</evidence>
<feature type="domain" description="RecF/RecN/SMC N-terminal" evidence="11">
    <location>
        <begin position="2"/>
        <end position="507"/>
    </location>
</feature>
<protein>
    <recommendedName>
        <fullName evidence="3 9">DNA repair protein RecN</fullName>
    </recommendedName>
    <alternativeName>
        <fullName evidence="8 9">Recombination protein N</fullName>
    </alternativeName>
</protein>
<dbReference type="GO" id="GO:0043590">
    <property type="term" value="C:bacterial nucleoid"/>
    <property type="evidence" value="ECO:0007669"/>
    <property type="project" value="TreeGrafter"/>
</dbReference>
<dbReference type="InterPro" id="IPR027417">
    <property type="entry name" value="P-loop_NTPase"/>
</dbReference>
<dbReference type="GO" id="GO:0009432">
    <property type="term" value="P:SOS response"/>
    <property type="evidence" value="ECO:0007669"/>
    <property type="project" value="TreeGrafter"/>
</dbReference>
<dbReference type="GO" id="GO:0006310">
    <property type="term" value="P:DNA recombination"/>
    <property type="evidence" value="ECO:0007669"/>
    <property type="project" value="InterPro"/>
</dbReference>
<dbReference type="PIRSF" id="PIRSF003128">
    <property type="entry name" value="RecN"/>
    <property type="match status" value="1"/>
</dbReference>
<dbReference type="PANTHER" id="PTHR11059:SF0">
    <property type="entry name" value="DNA REPAIR PROTEIN RECN"/>
    <property type="match status" value="1"/>
</dbReference>
<evidence type="ECO:0000256" key="6">
    <source>
        <dbReference type="ARBA" id="ARBA00022840"/>
    </source>
</evidence>
<evidence type="ECO:0000256" key="8">
    <source>
        <dbReference type="ARBA" id="ARBA00033408"/>
    </source>
</evidence>
<feature type="coiled-coil region" evidence="10">
    <location>
        <begin position="335"/>
        <end position="369"/>
    </location>
</feature>
<dbReference type="Gene3D" id="3.40.50.300">
    <property type="entry name" value="P-loop containing nucleotide triphosphate hydrolases"/>
    <property type="match status" value="2"/>
</dbReference>
<evidence type="ECO:0000256" key="3">
    <source>
        <dbReference type="ARBA" id="ARBA00021315"/>
    </source>
</evidence>
<evidence type="ECO:0000256" key="4">
    <source>
        <dbReference type="ARBA" id="ARBA00022741"/>
    </source>
</evidence>
<keyword evidence="10" id="KW-0175">Coiled coil</keyword>
<keyword evidence="5 9" id="KW-0227">DNA damage</keyword>
<evidence type="ECO:0000259" key="11">
    <source>
        <dbReference type="Pfam" id="PF02463"/>
    </source>
</evidence>
<comment type="function">
    <text evidence="1 9">May be involved in recombinational repair of damaged DNA.</text>
</comment>
<comment type="similarity">
    <text evidence="2 9">Belongs to the RecN family.</text>
</comment>
<dbReference type="KEGG" id="tje:TJEJU_1831"/>
<dbReference type="Pfam" id="PF02463">
    <property type="entry name" value="SMC_N"/>
    <property type="match status" value="1"/>
</dbReference>
<evidence type="ECO:0000313" key="13">
    <source>
        <dbReference type="Proteomes" id="UP000215214"/>
    </source>
</evidence>
<evidence type="ECO:0000256" key="5">
    <source>
        <dbReference type="ARBA" id="ARBA00022763"/>
    </source>
</evidence>
<keyword evidence="7 9" id="KW-0234">DNA repair</keyword>
<dbReference type="OrthoDB" id="9806954at2"/>